<evidence type="ECO:0000313" key="1">
    <source>
        <dbReference type="EMBL" id="ESK51953.1"/>
    </source>
</evidence>
<dbReference type="PROSITE" id="PS51257">
    <property type="entry name" value="PROKAR_LIPOPROTEIN"/>
    <property type="match status" value="1"/>
</dbReference>
<evidence type="ECO:0008006" key="3">
    <source>
        <dbReference type="Google" id="ProtNLM"/>
    </source>
</evidence>
<gene>
    <name evidence="1" type="ORF">P255_01048</name>
</gene>
<dbReference type="STRING" id="396323.VH98_07080"/>
<dbReference type="HOGENOM" id="CLU_2044603_0_0_6"/>
<keyword evidence="2" id="KW-1185">Reference proteome</keyword>
<dbReference type="PATRIC" id="fig|1341683.3.peg.1037"/>
<protein>
    <recommendedName>
        <fullName evidence="3">Lipoprotein</fullName>
    </recommendedName>
</protein>
<reference evidence="1 2" key="1">
    <citation type="submission" date="2013-10" db="EMBL/GenBank/DDBJ databases">
        <title>The Genome Sequence of Acinetobacter brisouii CIP 110357.</title>
        <authorList>
            <consortium name="The Broad Institute Genomics Platform"/>
            <consortium name="The Broad Institute Genome Sequencing Center for Infectious Disease"/>
            <person name="Cerqueira G."/>
            <person name="Feldgarden M."/>
            <person name="Courvalin P."/>
            <person name="Grillot-Courvalin C."/>
            <person name="Clermont D."/>
            <person name="Rocha E."/>
            <person name="Yoon E.-J."/>
            <person name="Nemec A."/>
            <person name="Young S.K."/>
            <person name="Zeng Q."/>
            <person name="Gargeya S."/>
            <person name="Fitzgerald M."/>
            <person name="Abouelleil A."/>
            <person name="Alvarado L."/>
            <person name="Berlin A.M."/>
            <person name="Chapman S.B."/>
            <person name="Gainer-Dewar J."/>
            <person name="Goldberg J."/>
            <person name="Gnerre S."/>
            <person name="Griggs A."/>
            <person name="Gujja S."/>
            <person name="Hansen M."/>
            <person name="Howarth C."/>
            <person name="Imamovic A."/>
            <person name="Ireland A."/>
            <person name="Larimer J."/>
            <person name="McCowan C."/>
            <person name="Murphy C."/>
            <person name="Pearson M."/>
            <person name="Poon T.W."/>
            <person name="Priest M."/>
            <person name="Roberts A."/>
            <person name="Saif S."/>
            <person name="Shea T."/>
            <person name="Sykes S."/>
            <person name="Wortman J."/>
            <person name="Nusbaum C."/>
            <person name="Birren B."/>
        </authorList>
    </citation>
    <scope>NUCLEOTIDE SEQUENCE [LARGE SCALE GENOMIC DNA]</scope>
    <source>
        <strain evidence="1 2">CIP 110357</strain>
    </source>
</reference>
<dbReference type="EMBL" id="AYEU01000004">
    <property type="protein sequence ID" value="ESK51953.1"/>
    <property type="molecule type" value="Genomic_DNA"/>
</dbReference>
<dbReference type="Proteomes" id="UP000018418">
    <property type="component" value="Unassembled WGS sequence"/>
</dbReference>
<comment type="caution">
    <text evidence="1">The sequence shown here is derived from an EMBL/GenBank/DDBJ whole genome shotgun (WGS) entry which is preliminary data.</text>
</comment>
<organism evidence="1 2">
    <name type="scientific">Acinetobacter brisouii CIP 110357</name>
    <dbReference type="NCBI Taxonomy" id="1341683"/>
    <lineage>
        <taxon>Bacteria</taxon>
        <taxon>Pseudomonadati</taxon>
        <taxon>Pseudomonadota</taxon>
        <taxon>Gammaproteobacteria</taxon>
        <taxon>Moraxellales</taxon>
        <taxon>Moraxellaceae</taxon>
        <taxon>Acinetobacter</taxon>
    </lineage>
</organism>
<dbReference type="RefSeq" id="WP_004901149.1">
    <property type="nucleotide sequence ID" value="NZ_BBTI01000008.1"/>
</dbReference>
<accession>V2UBU5</accession>
<evidence type="ECO:0000313" key="2">
    <source>
        <dbReference type="Proteomes" id="UP000018418"/>
    </source>
</evidence>
<dbReference type="AlphaFoldDB" id="V2UBU5"/>
<sequence length="114" mass="12858">MKKILLLAMSAMALMGCSKPKQLPPQEAWQKFCSVIPSAAANIMTDRQQGVKEADALEHAKKIPDQHAQQYLESLIKEAYKVPVYLNNDQRQKALDAFTQGREQECLKQTAQNK</sequence>
<dbReference type="OrthoDB" id="6444773at2"/>
<name>V2UBU5_9GAMM</name>
<proteinExistence type="predicted"/>